<feature type="domain" description="Piezo TM1-24" evidence="4">
    <location>
        <begin position="796"/>
        <end position="896"/>
    </location>
</feature>
<feature type="domain" description="Piezo TM1-24" evidence="4">
    <location>
        <begin position="381"/>
        <end position="648"/>
    </location>
</feature>
<feature type="transmembrane region" description="Helical" evidence="2">
    <location>
        <begin position="539"/>
        <end position="558"/>
    </location>
</feature>
<dbReference type="Pfam" id="PF24871">
    <property type="entry name" value="Piezo_TM1-24"/>
    <property type="match status" value="3"/>
</dbReference>
<feature type="transmembrane region" description="Helical" evidence="2">
    <location>
        <begin position="224"/>
        <end position="247"/>
    </location>
</feature>
<evidence type="ECO:0000313" key="6">
    <source>
        <dbReference type="Proteomes" id="UP000289886"/>
    </source>
</evidence>
<dbReference type="Proteomes" id="UP000289886">
    <property type="component" value="Unassembled WGS sequence"/>
</dbReference>
<dbReference type="EMBL" id="SCEB01005552">
    <property type="protein sequence ID" value="RXM92853.1"/>
    <property type="molecule type" value="Genomic_DNA"/>
</dbReference>
<reference evidence="5 6" key="1">
    <citation type="submission" date="2019-01" db="EMBL/GenBank/DDBJ databases">
        <title>Draft Genome and Complete Hox-Cluster Characterization of the Sterlet Sturgeon (Acipenser ruthenus).</title>
        <authorList>
            <person name="Wei Q."/>
        </authorList>
    </citation>
    <scope>NUCLEOTIDE SEQUENCE [LARGE SCALE GENOMIC DNA]</scope>
    <source>
        <strain evidence="5">WHYD16114868_AA</strain>
        <tissue evidence="5">Blood</tissue>
    </source>
</reference>
<feature type="transmembrane region" description="Helical" evidence="2">
    <location>
        <begin position="804"/>
        <end position="822"/>
    </location>
</feature>
<feature type="region of interest" description="Disordered" evidence="1">
    <location>
        <begin position="704"/>
        <end position="746"/>
    </location>
</feature>
<keyword evidence="2" id="KW-0472">Membrane</keyword>
<comment type="caution">
    <text evidence="5">The sequence shown here is derived from an EMBL/GenBank/DDBJ whole genome shotgun (WGS) entry which is preliminary data.</text>
</comment>
<keyword evidence="2" id="KW-1133">Transmembrane helix</keyword>
<evidence type="ECO:0000256" key="2">
    <source>
        <dbReference type="SAM" id="Phobius"/>
    </source>
</evidence>
<protein>
    <submittedName>
        <fullName evidence="5">Piezo-type mechanosensitive ion channel component 2</fullName>
    </submittedName>
</protein>
<dbReference type="InterPro" id="IPR013838">
    <property type="entry name" value="Beta-tubulin_BS"/>
</dbReference>
<feature type="transmembrane region" description="Helical" evidence="2">
    <location>
        <begin position="80"/>
        <end position="102"/>
    </location>
</feature>
<evidence type="ECO:0000259" key="3">
    <source>
        <dbReference type="Pfam" id="PF15917"/>
    </source>
</evidence>
<feature type="transmembrane region" description="Helical" evidence="2">
    <location>
        <begin position="863"/>
        <end position="885"/>
    </location>
</feature>
<feature type="transmembrane region" description="Helical" evidence="2">
    <location>
        <begin position="622"/>
        <end position="643"/>
    </location>
</feature>
<dbReference type="InterPro" id="IPR031805">
    <property type="entry name" value="Piezo_TM25-28"/>
</dbReference>
<dbReference type="Pfam" id="PF15917">
    <property type="entry name" value="Piezo_TM25-28"/>
    <property type="match status" value="1"/>
</dbReference>
<name>A0A444UXD5_ACIRT</name>
<dbReference type="AlphaFoldDB" id="A0A444UXD5"/>
<feature type="transmembrane region" description="Helical" evidence="2">
    <location>
        <begin position="52"/>
        <end position="68"/>
    </location>
</feature>
<feature type="transmembrane region" description="Helical" evidence="2">
    <location>
        <begin position="409"/>
        <end position="430"/>
    </location>
</feature>
<dbReference type="GO" id="GO:0008381">
    <property type="term" value="F:mechanosensitive monoatomic ion channel activity"/>
    <property type="evidence" value="ECO:0007669"/>
    <property type="project" value="InterPro"/>
</dbReference>
<keyword evidence="6" id="KW-1185">Reference proteome</keyword>
<evidence type="ECO:0000313" key="5">
    <source>
        <dbReference type="EMBL" id="RXM92853.1"/>
    </source>
</evidence>
<dbReference type="PANTHER" id="PTHR47049:SF7">
    <property type="entry name" value="PIEZO-TYPE MECHANOSENSITIVE ION CHANNEL COMPONENT 2 ISOFORM X1"/>
    <property type="match status" value="1"/>
</dbReference>
<feature type="transmembrane region" description="Helical" evidence="2">
    <location>
        <begin position="570"/>
        <end position="589"/>
    </location>
</feature>
<proteinExistence type="predicted"/>
<feature type="transmembrane region" description="Helical" evidence="2">
    <location>
        <begin position="777"/>
        <end position="799"/>
    </location>
</feature>
<dbReference type="InterPro" id="IPR056769">
    <property type="entry name" value="Piezo_TM1-24"/>
</dbReference>
<evidence type="ECO:0000256" key="1">
    <source>
        <dbReference type="SAM" id="MobiDB-lite"/>
    </source>
</evidence>
<dbReference type="PROSITE" id="PS00228">
    <property type="entry name" value="TUBULIN_B_AUTOREG"/>
    <property type="match status" value="1"/>
</dbReference>
<gene>
    <name evidence="5" type="ORF">EOD39_19695</name>
</gene>
<dbReference type="InterPro" id="IPR027272">
    <property type="entry name" value="Piezo"/>
</dbReference>
<feature type="transmembrane region" description="Helical" evidence="2">
    <location>
        <begin position="752"/>
        <end position="771"/>
    </location>
</feature>
<dbReference type="GO" id="GO:0016020">
    <property type="term" value="C:membrane"/>
    <property type="evidence" value="ECO:0007669"/>
    <property type="project" value="InterPro"/>
</dbReference>
<feature type="domain" description="Piezo TM1-24" evidence="4">
    <location>
        <begin position="661"/>
        <end position="795"/>
    </location>
</feature>
<evidence type="ECO:0000259" key="4">
    <source>
        <dbReference type="Pfam" id="PF24871"/>
    </source>
</evidence>
<keyword evidence="2" id="KW-0812">Transmembrane</keyword>
<dbReference type="PANTHER" id="PTHR47049">
    <property type="entry name" value="PIEZO-TYPE MECHANOSENSITIVE ION CHANNEL HOMOLOG"/>
    <property type="match status" value="1"/>
</dbReference>
<feature type="transmembrane region" description="Helical" evidence="2">
    <location>
        <begin position="25"/>
        <end position="46"/>
    </location>
</feature>
<feature type="transmembrane region" description="Helical" evidence="2">
    <location>
        <begin position="199"/>
        <end position="218"/>
    </location>
</feature>
<feature type="transmembrane region" description="Helical" evidence="2">
    <location>
        <begin position="380"/>
        <end position="397"/>
    </location>
</feature>
<feature type="compositionally biased region" description="Acidic residues" evidence="1">
    <location>
        <begin position="715"/>
        <end position="733"/>
    </location>
</feature>
<accession>A0A444UXD5</accession>
<feature type="domain" description="Piezo TM25-28" evidence="3">
    <location>
        <begin position="178"/>
        <end position="380"/>
    </location>
</feature>
<sequence length="958" mass="109979">MREIVHLQIGQCGNQIGSKSTYKYFINYFFYKFGLEVCSVVAVNVIGQRMDFYAMLHSFALIAVLSRRRRKSIAEIWPKYCCFTASLMTFQYLLCVGIPPALCTDYPWRTGSTPLNSNLIKWLYLPDFARRPNPIFLIYDHMLLLCASLQWQVFEDENTTAVRLLAGDNVEISRSLDPRTLSQYIPVPDFIHCRSYLDIVKMFVFSYFFWFVLSLIFITGTTRINIFCMGYLISCFYFMLFGGSLLLKPVRHILKLWDLLIGYTVLVIAMKNILSLGACAYLHILLKNSCWFIQTFTSPDDECELPEGEAGIVWDAICFTFLLAQRRVFVSYYFLYIVADLKTSKILASRGAELFEAKVKKGIAARLELEKKSMELLKKHWLTLVLLIWSCVIWMLRDRRRYALLSSPFLVLYGNVLVVCNFFTGLTLRQDELFPGIPDPVLQDLDLKRYPTPCVHLVAKVTYTFTFCLLLRQHLTEKKELETLREEPLAEVKVSEAGQDESRAAVMEVLGSLIKGTLVKYWIYFCCSMFFVVSFSGKVVVYKILYIMLFLFCIALYQVRYDLWRRVLKYFWIVVVAYSTAVLIIIYIYQFKTVSGLFRQTLGMSEEGLRDLGLEQYDTVELFARILLPSSFLLACILQLHYFNSDFLTLTDLSSIPVREGPCRLSEVSGWNTVRLLAPDLGMFLAGVVIYRLCKKLVRPRQPLTAHDNDNMQPDNEEMGQMDTEESAEETEESTYSTTEETKEPENRRPKFILKIITFIGGLQLLLGEILNTAGKVVVTILLGLAGITVPSLTTISLVLFSSLCVMMAIFSMGHLVGLYLYQLQFFQDLVPPHDIYARLFGMTAFIQTNASEPSRLQLHAGVTWPVFLNPLVLLVLYFTLVALLQKWVYITEEVTLPKCDSKLTNGAHNLGRMMWTSGNDMKKVTNVKKYFACGEDRVGVNMYSTFNRIADHEATDQ</sequence>
<feature type="transmembrane region" description="Helical" evidence="2">
    <location>
        <begin position="259"/>
        <end position="284"/>
    </location>
</feature>
<organism evidence="5 6">
    <name type="scientific">Acipenser ruthenus</name>
    <name type="common">Sterlet sturgeon</name>
    <dbReference type="NCBI Taxonomy" id="7906"/>
    <lineage>
        <taxon>Eukaryota</taxon>
        <taxon>Metazoa</taxon>
        <taxon>Chordata</taxon>
        <taxon>Craniata</taxon>
        <taxon>Vertebrata</taxon>
        <taxon>Euteleostomi</taxon>
        <taxon>Actinopterygii</taxon>
        <taxon>Chondrostei</taxon>
        <taxon>Acipenseriformes</taxon>
        <taxon>Acipenseridae</taxon>
        <taxon>Acipenser</taxon>
    </lineage>
</organism>